<evidence type="ECO:0000256" key="4">
    <source>
        <dbReference type="ARBA" id="ARBA00023136"/>
    </source>
</evidence>
<comment type="subcellular location">
    <subcellularLocation>
        <location evidence="1">Membrane</location>
        <topology evidence="1">Multi-pass membrane protein</topology>
    </subcellularLocation>
</comment>
<dbReference type="Proteomes" id="UP000636458">
    <property type="component" value="Unassembled WGS sequence"/>
</dbReference>
<sequence>MAILDSRGFRLGFATLAVFSTIASDFWRDLTTWYGYGAVVLIIAVTTILLLVRNRAKIRLTKLPYPLIAFLALALLSIAWSAYRPETVLAFVTQTLTSLAAVVIAALLSWAELLRVLGWVFRLILGLSFVFEFIVSAFIRHPIYPVWVVPDDPAHPAKLLYWSRNLLFEAGKIQGIVGNSSLLAQAALIGLIVFGIQLAARSVGRAGWVWFAVALVAIGLTRSATIFLAIAALLVVTLAVVLVRRARTPRTRAYTYGGIVAVVAVLVLGALAGRGVILSVLGKSSELTGRTNIWEHVIHTWSQRPAFGWGWISYWVPWAYPFTDKKLLYVEAGGVQVLHAHDAWLDVLFQLGVVGLVVFAALVVSTVWRSWQLAVDRTFTGSTDRGTHSWLSLLPLLVLVAQLIQSIAESRILVEGGWLLLVLWAVKTKWDRSVTELAAGRPRRAG</sequence>
<feature type="transmembrane region" description="Helical" evidence="5">
    <location>
        <begin position="89"/>
        <end position="108"/>
    </location>
</feature>
<feature type="transmembrane region" description="Helical" evidence="5">
    <location>
        <begin position="64"/>
        <end position="83"/>
    </location>
</feature>
<feature type="transmembrane region" description="Helical" evidence="5">
    <location>
        <begin position="347"/>
        <end position="368"/>
    </location>
</feature>
<keyword evidence="2 5" id="KW-0812">Transmembrane</keyword>
<feature type="transmembrane region" description="Helical" evidence="5">
    <location>
        <begin position="33"/>
        <end position="52"/>
    </location>
</feature>
<reference evidence="7" key="1">
    <citation type="submission" date="2021-01" db="EMBL/GenBank/DDBJ databases">
        <title>Lacisediminihabitans sp. nov. strain G11-30, isolated from Antarctic Soil.</title>
        <authorList>
            <person name="Li J."/>
        </authorList>
    </citation>
    <scope>NUCLEOTIDE SEQUENCE</scope>
    <source>
        <strain evidence="7">G11-30</strain>
    </source>
</reference>
<dbReference type="GO" id="GO:0016874">
    <property type="term" value="F:ligase activity"/>
    <property type="evidence" value="ECO:0007669"/>
    <property type="project" value="UniProtKB-KW"/>
</dbReference>
<dbReference type="EMBL" id="JAEPES010000001">
    <property type="protein sequence ID" value="MBK4346435.1"/>
    <property type="molecule type" value="Genomic_DNA"/>
</dbReference>
<evidence type="ECO:0000256" key="1">
    <source>
        <dbReference type="ARBA" id="ARBA00004141"/>
    </source>
</evidence>
<comment type="caution">
    <text evidence="7">The sequence shown here is derived from an EMBL/GenBank/DDBJ whole genome shotgun (WGS) entry which is preliminary data.</text>
</comment>
<feature type="transmembrane region" description="Helical" evidence="5">
    <location>
        <begin position="120"/>
        <end position="139"/>
    </location>
</feature>
<proteinExistence type="predicted"/>
<keyword evidence="3 5" id="KW-1133">Transmembrane helix</keyword>
<evidence type="ECO:0000313" key="7">
    <source>
        <dbReference type="EMBL" id="MBK4346435.1"/>
    </source>
</evidence>
<protein>
    <submittedName>
        <fullName evidence="7">O-antigen ligase family protein</fullName>
    </submittedName>
</protein>
<evidence type="ECO:0000256" key="5">
    <source>
        <dbReference type="SAM" id="Phobius"/>
    </source>
</evidence>
<feature type="domain" description="O-antigen ligase-related" evidence="6">
    <location>
        <begin position="211"/>
        <end position="360"/>
    </location>
</feature>
<dbReference type="InterPro" id="IPR051533">
    <property type="entry name" value="WaaL-like"/>
</dbReference>
<keyword evidence="8" id="KW-1185">Reference proteome</keyword>
<evidence type="ECO:0000259" key="6">
    <source>
        <dbReference type="Pfam" id="PF04932"/>
    </source>
</evidence>
<keyword evidence="4 5" id="KW-0472">Membrane</keyword>
<accession>A0A934SJH6</accession>
<dbReference type="PANTHER" id="PTHR37422">
    <property type="entry name" value="TEICHURONIC ACID BIOSYNTHESIS PROTEIN TUAE"/>
    <property type="match status" value="1"/>
</dbReference>
<evidence type="ECO:0000256" key="2">
    <source>
        <dbReference type="ARBA" id="ARBA00022692"/>
    </source>
</evidence>
<dbReference type="InterPro" id="IPR007016">
    <property type="entry name" value="O-antigen_ligase-rel_domated"/>
</dbReference>
<feature type="transmembrane region" description="Helical" evidence="5">
    <location>
        <begin position="255"/>
        <end position="277"/>
    </location>
</feature>
<organism evidence="7 8">
    <name type="scientific">Lacisediminihabitans changchengi</name>
    <dbReference type="NCBI Taxonomy" id="2787634"/>
    <lineage>
        <taxon>Bacteria</taxon>
        <taxon>Bacillati</taxon>
        <taxon>Actinomycetota</taxon>
        <taxon>Actinomycetes</taxon>
        <taxon>Micrococcales</taxon>
        <taxon>Microbacteriaceae</taxon>
        <taxon>Lacisediminihabitans</taxon>
    </lineage>
</organism>
<feature type="transmembrane region" description="Helical" evidence="5">
    <location>
        <begin position="226"/>
        <end position="243"/>
    </location>
</feature>
<dbReference type="PANTHER" id="PTHR37422:SF13">
    <property type="entry name" value="LIPOPOLYSACCHARIDE BIOSYNTHESIS PROTEIN PA4999-RELATED"/>
    <property type="match status" value="1"/>
</dbReference>
<evidence type="ECO:0000256" key="3">
    <source>
        <dbReference type="ARBA" id="ARBA00022989"/>
    </source>
</evidence>
<feature type="transmembrane region" description="Helical" evidence="5">
    <location>
        <begin position="176"/>
        <end position="196"/>
    </location>
</feature>
<feature type="transmembrane region" description="Helical" evidence="5">
    <location>
        <begin position="203"/>
        <end position="220"/>
    </location>
</feature>
<dbReference type="GO" id="GO:0016020">
    <property type="term" value="C:membrane"/>
    <property type="evidence" value="ECO:0007669"/>
    <property type="project" value="UniProtKB-SubCell"/>
</dbReference>
<evidence type="ECO:0000313" key="8">
    <source>
        <dbReference type="Proteomes" id="UP000636458"/>
    </source>
</evidence>
<name>A0A934SJH6_9MICO</name>
<keyword evidence="7" id="KW-0436">Ligase</keyword>
<gene>
    <name evidence="7" type="ORF">IV501_02200</name>
</gene>
<dbReference type="AlphaFoldDB" id="A0A934SJH6"/>
<dbReference type="Pfam" id="PF04932">
    <property type="entry name" value="Wzy_C"/>
    <property type="match status" value="1"/>
</dbReference>
<dbReference type="RefSeq" id="WP_200554766.1">
    <property type="nucleotide sequence ID" value="NZ_JAEPES010000001.1"/>
</dbReference>